<dbReference type="SUPFAM" id="SSF81660">
    <property type="entry name" value="Metal cation-transporting ATPase, ATP-binding domain N"/>
    <property type="match status" value="1"/>
</dbReference>
<feature type="transmembrane region" description="Helical" evidence="11">
    <location>
        <begin position="727"/>
        <end position="748"/>
    </location>
</feature>
<dbReference type="Gene3D" id="3.40.50.1000">
    <property type="entry name" value="HAD superfamily/HAD-like"/>
    <property type="match status" value="1"/>
</dbReference>
<keyword evidence="3" id="KW-0597">Phosphoprotein</keyword>
<feature type="transmembrane region" description="Helical" evidence="11">
    <location>
        <begin position="841"/>
        <end position="862"/>
    </location>
</feature>
<dbReference type="Gene3D" id="1.20.1110.10">
    <property type="entry name" value="Calcium-transporting ATPase, transmembrane domain"/>
    <property type="match status" value="1"/>
</dbReference>
<name>A0A1X6Z290_9RHOB</name>
<dbReference type="NCBIfam" id="TIGR01494">
    <property type="entry name" value="ATPase_P-type"/>
    <property type="match status" value="2"/>
</dbReference>
<feature type="transmembrane region" description="Helical" evidence="11">
    <location>
        <begin position="66"/>
        <end position="89"/>
    </location>
</feature>
<dbReference type="InterPro" id="IPR036412">
    <property type="entry name" value="HAD-like_sf"/>
</dbReference>
<feature type="transmembrane region" description="Helical" evidence="11">
    <location>
        <begin position="803"/>
        <end position="821"/>
    </location>
</feature>
<dbReference type="SFLD" id="SFLDG00002">
    <property type="entry name" value="C1.7:_P-type_atpase_like"/>
    <property type="match status" value="1"/>
</dbReference>
<keyword evidence="7" id="KW-0460">Magnesium</keyword>
<sequence>MTHKRPDPHHAGVLTSVPHALSVRDITALYKTSLAEGLTSGEAGARLASVGPNQITTKKPKNAAQVLLHQFDSPVVLLLLAAAVIALAFGEWKEGIAIGLVLVLNAIIGFTTEWRAARSMEALRKLGNLTTRLRRDGRSVLRPAVDIVPGDIVVLEGGDVVTADLRLLEASNLAIDESALTGESLAVDKSTAAVAPDCPIGDRSCMAFKGTSVSRGSAIGVVVATGVNTELGRISELVDTATPERSPLERQLERLSGQLIKFTFVVVAALGALGVFKGGDPFLMIEASIALAVAAIPEGLPVVATMALARGMWRMARHNALIERLSAVETLGATTVIFTDKTGTLTENNMVLQRIDCADGAYVLAPDDGRFVAQMPGESAVTDRACLDDILMASVLCNNAELGDGEAKHTGDPLEQALLIGAQANGMSQQECQARHPRRLEIAFDSTTKLMASVNQSDGGLVMWVKGAPEAVLKACSKMRGPEGALLALDGEALAFWNARTDEMAAGGMRVLAVATRGLAAAEDAEYAGLTFLGLLGLFDPPREEVPLALEHCRSAGIRVIMMTGDHAVTARNISKAVTLTRGEPVVIEGANMPPVAEMSEVELERMRRADVFARVSPAQKLELITAYQKAGHIVAMTGDGVNDAPALKQADIGVAMGLRGTQVAREAAAMVLRDDAFGSIVAAIHEGRVIFRNIQRFVGYLLSCNLGEILVIGGAILVGLPLPLMPLQILFLNLVTDVFPAFALGVGEGRDNVLNRPPRDPAKPIVTGSIWFAIVFQSVSIAAATLAAFLVAQSHLGMPPEAAVTVSFLTLAFAQLWHVFNMRDPRSGLFLNEITRNGFVWGALALSTVSLIAALAIPPVAEALDLNMPDAPAWVLILAMSLVPLLLGQIAKVALGLRYSARQAAA</sequence>
<dbReference type="GO" id="GO:0006883">
    <property type="term" value="P:intracellular sodium ion homeostasis"/>
    <property type="evidence" value="ECO:0007669"/>
    <property type="project" value="TreeGrafter"/>
</dbReference>
<keyword evidence="4 11" id="KW-0812">Transmembrane</keyword>
<evidence type="ECO:0000256" key="8">
    <source>
        <dbReference type="ARBA" id="ARBA00022967"/>
    </source>
</evidence>
<keyword evidence="5" id="KW-0547">Nucleotide-binding</keyword>
<comment type="subcellular location">
    <subcellularLocation>
        <location evidence="1">Endomembrane system</location>
        <topology evidence="1">Multi-pass membrane protein</topology>
    </subcellularLocation>
</comment>
<comment type="similarity">
    <text evidence="2">Belongs to the cation transport ATPase (P-type) (TC 3.A.3) family. Type IIA subfamily.</text>
</comment>
<dbReference type="GO" id="GO:0005391">
    <property type="term" value="F:P-type sodium:potassium-exchanging transporter activity"/>
    <property type="evidence" value="ECO:0007669"/>
    <property type="project" value="TreeGrafter"/>
</dbReference>
<dbReference type="InterPro" id="IPR006068">
    <property type="entry name" value="ATPase_P-typ_cation-transptr_C"/>
</dbReference>
<dbReference type="InterPro" id="IPR018303">
    <property type="entry name" value="ATPase_P-typ_P_site"/>
</dbReference>
<feature type="transmembrane region" description="Helical" evidence="11">
    <location>
        <begin position="874"/>
        <end position="896"/>
    </location>
</feature>
<dbReference type="Pfam" id="PF00689">
    <property type="entry name" value="Cation_ATPase_C"/>
    <property type="match status" value="1"/>
</dbReference>
<dbReference type="InterPro" id="IPR023298">
    <property type="entry name" value="ATPase_P-typ_TM_dom_sf"/>
</dbReference>
<evidence type="ECO:0000256" key="11">
    <source>
        <dbReference type="SAM" id="Phobius"/>
    </source>
</evidence>
<protein>
    <submittedName>
        <fullName evidence="13">Calcium-transporting ATPase 1</fullName>
        <ecNumber evidence="13">3.6.3.8</ecNumber>
    </submittedName>
</protein>
<dbReference type="AlphaFoldDB" id="A0A1X6Z290"/>
<dbReference type="Pfam" id="PF00690">
    <property type="entry name" value="Cation_ATPase_N"/>
    <property type="match status" value="1"/>
</dbReference>
<keyword evidence="8" id="KW-1278">Translocase</keyword>
<evidence type="ECO:0000256" key="7">
    <source>
        <dbReference type="ARBA" id="ARBA00022842"/>
    </source>
</evidence>
<dbReference type="RefSeq" id="WP_085826497.1">
    <property type="nucleotide sequence ID" value="NZ_FWFJ01000011.1"/>
</dbReference>
<keyword evidence="13" id="KW-0378">Hydrolase</keyword>
<dbReference type="InterPro" id="IPR059000">
    <property type="entry name" value="ATPase_P-type_domA"/>
</dbReference>
<dbReference type="PRINTS" id="PR00120">
    <property type="entry name" value="HATPASE"/>
</dbReference>
<organism evidence="13 14">
    <name type="scientific">Roseovarius gaetbuli</name>
    <dbReference type="NCBI Taxonomy" id="1356575"/>
    <lineage>
        <taxon>Bacteria</taxon>
        <taxon>Pseudomonadati</taxon>
        <taxon>Pseudomonadota</taxon>
        <taxon>Alphaproteobacteria</taxon>
        <taxon>Rhodobacterales</taxon>
        <taxon>Roseobacteraceae</taxon>
        <taxon>Roseovarius</taxon>
    </lineage>
</organism>
<evidence type="ECO:0000256" key="1">
    <source>
        <dbReference type="ARBA" id="ARBA00004127"/>
    </source>
</evidence>
<proteinExistence type="inferred from homology"/>
<dbReference type="SUPFAM" id="SSF81653">
    <property type="entry name" value="Calcium ATPase, transduction domain A"/>
    <property type="match status" value="1"/>
</dbReference>
<dbReference type="GO" id="GO:0012505">
    <property type="term" value="C:endomembrane system"/>
    <property type="evidence" value="ECO:0007669"/>
    <property type="project" value="UniProtKB-SubCell"/>
</dbReference>
<dbReference type="Gene3D" id="3.40.1110.10">
    <property type="entry name" value="Calcium-transporting ATPase, cytoplasmic domain N"/>
    <property type="match status" value="1"/>
</dbReference>
<dbReference type="InterPro" id="IPR050510">
    <property type="entry name" value="Cation_transp_ATPase_P-type"/>
</dbReference>
<evidence type="ECO:0000256" key="4">
    <source>
        <dbReference type="ARBA" id="ARBA00022692"/>
    </source>
</evidence>
<feature type="transmembrane region" description="Helical" evidence="11">
    <location>
        <begin position="259"/>
        <end position="276"/>
    </location>
</feature>
<dbReference type="GO" id="GO:1990573">
    <property type="term" value="P:potassium ion import across plasma membrane"/>
    <property type="evidence" value="ECO:0007669"/>
    <property type="project" value="TreeGrafter"/>
</dbReference>
<dbReference type="SMART" id="SM00831">
    <property type="entry name" value="Cation_ATPase_N"/>
    <property type="match status" value="1"/>
</dbReference>
<evidence type="ECO:0000259" key="12">
    <source>
        <dbReference type="SMART" id="SM00831"/>
    </source>
</evidence>
<dbReference type="EC" id="3.6.3.8" evidence="13"/>
<evidence type="ECO:0000256" key="6">
    <source>
        <dbReference type="ARBA" id="ARBA00022840"/>
    </source>
</evidence>
<dbReference type="Pfam" id="PF00122">
    <property type="entry name" value="E1-E2_ATPase"/>
    <property type="match status" value="1"/>
</dbReference>
<evidence type="ECO:0000313" key="14">
    <source>
        <dbReference type="Proteomes" id="UP000194012"/>
    </source>
</evidence>
<evidence type="ECO:0000256" key="5">
    <source>
        <dbReference type="ARBA" id="ARBA00022741"/>
    </source>
</evidence>
<dbReference type="InterPro" id="IPR004014">
    <property type="entry name" value="ATPase_P-typ_cation-transptr_N"/>
</dbReference>
<dbReference type="EMBL" id="FWFJ01000011">
    <property type="protein sequence ID" value="SLN37823.1"/>
    <property type="molecule type" value="Genomic_DNA"/>
</dbReference>
<dbReference type="SFLD" id="SFLDF00027">
    <property type="entry name" value="p-type_atpase"/>
    <property type="match status" value="1"/>
</dbReference>
<dbReference type="SUPFAM" id="SSF56784">
    <property type="entry name" value="HAD-like"/>
    <property type="match status" value="1"/>
</dbReference>
<feature type="transmembrane region" description="Helical" evidence="11">
    <location>
        <begin position="769"/>
        <end position="791"/>
    </location>
</feature>
<reference evidence="14" key="1">
    <citation type="submission" date="2017-03" db="EMBL/GenBank/DDBJ databases">
        <authorList>
            <person name="Rodrigo-Torres L."/>
            <person name="Arahal R.D."/>
            <person name="Lucena T."/>
        </authorList>
    </citation>
    <scope>NUCLEOTIDE SEQUENCE [LARGE SCALE GENOMIC DNA]</scope>
    <source>
        <strain evidence="14">CECT 8370</strain>
    </source>
</reference>
<evidence type="ECO:0000313" key="13">
    <source>
        <dbReference type="EMBL" id="SLN37823.1"/>
    </source>
</evidence>
<dbReference type="PRINTS" id="PR00119">
    <property type="entry name" value="CATATPASE"/>
</dbReference>
<dbReference type="OrthoDB" id="9807843at2"/>
<dbReference type="PANTHER" id="PTHR43294">
    <property type="entry name" value="SODIUM/POTASSIUM-TRANSPORTING ATPASE SUBUNIT ALPHA"/>
    <property type="match status" value="1"/>
</dbReference>
<dbReference type="Gene3D" id="2.70.150.10">
    <property type="entry name" value="Calcium-transporting ATPase, cytoplasmic transduction domain A"/>
    <property type="match status" value="1"/>
</dbReference>
<dbReference type="InterPro" id="IPR008250">
    <property type="entry name" value="ATPase_P-typ_transduc_dom_A_sf"/>
</dbReference>
<dbReference type="PROSITE" id="PS00154">
    <property type="entry name" value="ATPASE_E1_E2"/>
    <property type="match status" value="1"/>
</dbReference>
<feature type="transmembrane region" description="Helical" evidence="11">
    <location>
        <begin position="698"/>
        <end position="721"/>
    </location>
</feature>
<dbReference type="InterPro" id="IPR001757">
    <property type="entry name" value="P_typ_ATPase"/>
</dbReference>
<dbReference type="Pfam" id="PF13246">
    <property type="entry name" value="Cation_ATPase"/>
    <property type="match status" value="1"/>
</dbReference>
<evidence type="ECO:0000256" key="3">
    <source>
        <dbReference type="ARBA" id="ARBA00022553"/>
    </source>
</evidence>
<evidence type="ECO:0000256" key="10">
    <source>
        <dbReference type="ARBA" id="ARBA00023136"/>
    </source>
</evidence>
<dbReference type="FunFam" id="2.70.150.10:FF:000160">
    <property type="entry name" value="Sarcoplasmic/endoplasmic reticulum calcium ATPase 1"/>
    <property type="match status" value="1"/>
</dbReference>
<dbReference type="GO" id="GO:0036376">
    <property type="term" value="P:sodium ion export across plasma membrane"/>
    <property type="evidence" value="ECO:0007669"/>
    <property type="project" value="TreeGrafter"/>
</dbReference>
<keyword evidence="10 11" id="KW-0472">Membrane</keyword>
<dbReference type="GO" id="GO:1902600">
    <property type="term" value="P:proton transmembrane transport"/>
    <property type="evidence" value="ECO:0007669"/>
    <property type="project" value="TreeGrafter"/>
</dbReference>
<dbReference type="GO" id="GO:0030007">
    <property type="term" value="P:intracellular potassium ion homeostasis"/>
    <property type="evidence" value="ECO:0007669"/>
    <property type="project" value="TreeGrafter"/>
</dbReference>
<dbReference type="GO" id="GO:0016887">
    <property type="term" value="F:ATP hydrolysis activity"/>
    <property type="evidence" value="ECO:0007669"/>
    <property type="project" value="InterPro"/>
</dbReference>
<dbReference type="InterPro" id="IPR023214">
    <property type="entry name" value="HAD_sf"/>
</dbReference>
<dbReference type="PANTHER" id="PTHR43294:SF20">
    <property type="entry name" value="P-TYPE ATPASE"/>
    <property type="match status" value="1"/>
</dbReference>
<feature type="transmembrane region" description="Helical" evidence="11">
    <location>
        <begin position="282"/>
        <end position="309"/>
    </location>
</feature>
<keyword evidence="6" id="KW-0067">ATP-binding</keyword>
<dbReference type="GO" id="GO:0005886">
    <property type="term" value="C:plasma membrane"/>
    <property type="evidence" value="ECO:0007669"/>
    <property type="project" value="TreeGrafter"/>
</dbReference>
<keyword evidence="14" id="KW-1185">Reference proteome</keyword>
<dbReference type="SUPFAM" id="SSF81665">
    <property type="entry name" value="Calcium ATPase, transmembrane domain M"/>
    <property type="match status" value="1"/>
</dbReference>
<gene>
    <name evidence="13" type="ORF">ROG8370_01556</name>
</gene>
<accession>A0A1X6Z290</accession>
<feature type="transmembrane region" description="Helical" evidence="11">
    <location>
        <begin position="95"/>
        <end position="116"/>
    </location>
</feature>
<dbReference type="SFLD" id="SFLDS00003">
    <property type="entry name" value="Haloacid_Dehalogenase"/>
    <property type="match status" value="1"/>
</dbReference>
<dbReference type="InterPro" id="IPR023299">
    <property type="entry name" value="ATPase_P-typ_cyto_dom_N"/>
</dbReference>
<keyword evidence="9 11" id="KW-1133">Transmembrane helix</keyword>
<evidence type="ECO:0000256" key="9">
    <source>
        <dbReference type="ARBA" id="ARBA00022989"/>
    </source>
</evidence>
<feature type="domain" description="Cation-transporting P-type ATPase N-terminal" evidence="12">
    <location>
        <begin position="17"/>
        <end position="91"/>
    </location>
</feature>
<dbReference type="GO" id="GO:0005524">
    <property type="term" value="F:ATP binding"/>
    <property type="evidence" value="ECO:0007669"/>
    <property type="project" value="UniProtKB-KW"/>
</dbReference>
<dbReference type="InterPro" id="IPR044492">
    <property type="entry name" value="P_typ_ATPase_HD_dom"/>
</dbReference>
<dbReference type="Proteomes" id="UP000194012">
    <property type="component" value="Unassembled WGS sequence"/>
</dbReference>
<evidence type="ECO:0000256" key="2">
    <source>
        <dbReference type="ARBA" id="ARBA00005675"/>
    </source>
</evidence>